<sequence length="160" mass="17919">MVNGPSNEVGASSAMVRDLDADIAVHRKALEKRRRETKMKQLKRKLSVLSEIKDEDPCMRVESDMDVSMSEEETSDEETNDMDEVNDKIDPLERKSPIKVPVKTMNRIGKVLKAKEKGAITSSEPSKSKVGRPLSPTSAQERKRSTKRAKTQAQRIGLDP</sequence>
<evidence type="ECO:0000313" key="2">
    <source>
        <dbReference type="EMBL" id="RKP14495.1"/>
    </source>
</evidence>
<feature type="compositionally biased region" description="Basic and acidic residues" evidence="1">
    <location>
        <begin position="85"/>
        <end position="96"/>
    </location>
</feature>
<keyword evidence="3" id="KW-1185">Reference proteome</keyword>
<reference evidence="3" key="1">
    <citation type="journal article" date="2018" name="Nat. Microbiol.">
        <title>Leveraging single-cell genomics to expand the fungal tree of life.</title>
        <authorList>
            <person name="Ahrendt S.R."/>
            <person name="Quandt C.A."/>
            <person name="Ciobanu D."/>
            <person name="Clum A."/>
            <person name="Salamov A."/>
            <person name="Andreopoulos B."/>
            <person name="Cheng J.F."/>
            <person name="Woyke T."/>
            <person name="Pelin A."/>
            <person name="Henrissat B."/>
            <person name="Reynolds N.K."/>
            <person name="Benny G.L."/>
            <person name="Smith M.E."/>
            <person name="James T.Y."/>
            <person name="Grigoriev I.V."/>
        </authorList>
    </citation>
    <scope>NUCLEOTIDE SEQUENCE [LARGE SCALE GENOMIC DNA]</scope>
</reference>
<gene>
    <name evidence="2" type="ORF">BJ684DRAFT_15188</name>
</gene>
<organism evidence="2 3">
    <name type="scientific">Piptocephalis cylindrospora</name>
    <dbReference type="NCBI Taxonomy" id="1907219"/>
    <lineage>
        <taxon>Eukaryota</taxon>
        <taxon>Fungi</taxon>
        <taxon>Fungi incertae sedis</taxon>
        <taxon>Zoopagomycota</taxon>
        <taxon>Zoopagomycotina</taxon>
        <taxon>Zoopagomycetes</taxon>
        <taxon>Zoopagales</taxon>
        <taxon>Piptocephalidaceae</taxon>
        <taxon>Piptocephalis</taxon>
    </lineage>
</organism>
<dbReference type="Proteomes" id="UP000267251">
    <property type="component" value="Unassembled WGS sequence"/>
</dbReference>
<feature type="compositionally biased region" description="Acidic residues" evidence="1">
    <location>
        <begin position="69"/>
        <end position="84"/>
    </location>
</feature>
<dbReference type="EMBL" id="KZ987827">
    <property type="protein sequence ID" value="RKP14495.1"/>
    <property type="molecule type" value="Genomic_DNA"/>
</dbReference>
<name>A0A4P9Y687_9FUNG</name>
<accession>A0A4P9Y687</accession>
<evidence type="ECO:0000256" key="1">
    <source>
        <dbReference type="SAM" id="MobiDB-lite"/>
    </source>
</evidence>
<evidence type="ECO:0000313" key="3">
    <source>
        <dbReference type="Proteomes" id="UP000267251"/>
    </source>
</evidence>
<protein>
    <submittedName>
        <fullName evidence="2">Uncharacterized protein</fullName>
    </submittedName>
</protein>
<feature type="region of interest" description="Disordered" evidence="1">
    <location>
        <begin position="57"/>
        <end position="160"/>
    </location>
</feature>
<dbReference type="AlphaFoldDB" id="A0A4P9Y687"/>
<proteinExistence type="predicted"/>